<protein>
    <submittedName>
        <fullName evidence="11">S-type anion channel</fullName>
    </submittedName>
</protein>
<feature type="transmembrane region" description="Helical" evidence="10">
    <location>
        <begin position="311"/>
        <end position="330"/>
    </location>
</feature>
<feature type="transmembrane region" description="Helical" evidence="10">
    <location>
        <begin position="367"/>
        <end position="386"/>
    </location>
</feature>
<feature type="transmembrane region" description="Helical" evidence="10">
    <location>
        <begin position="255"/>
        <end position="273"/>
    </location>
</feature>
<feature type="transmembrane region" description="Helical" evidence="10">
    <location>
        <begin position="217"/>
        <end position="235"/>
    </location>
</feature>
<keyword evidence="9 10" id="KW-0472">Membrane</keyword>
<evidence type="ECO:0000313" key="12">
    <source>
        <dbReference type="Proteomes" id="UP000054558"/>
    </source>
</evidence>
<dbReference type="GO" id="GO:0005886">
    <property type="term" value="C:plasma membrane"/>
    <property type="evidence" value="ECO:0007669"/>
    <property type="project" value="UniProtKB-SubCell"/>
</dbReference>
<sequence length="472" mass="52795">MASLASAGSLLEQIRHAGDSTLSKLTRLLTGHQGEWRRREEARRRWRLVRSKLCPGLASTIMLQELHSLVRLAVEKLGPQRYQEALQGPELEELKEGETTALAQDERWPLLLRIPVTTFGICMGLGSQTVLWKNLAQAHSMQWANIPVEISEGLWYFSAAVLFSLSLVYLLKAFLWTPYVRRESEHPVRTNFFFTPFIACLFLGIGLPPRFSHKPPYALFLVPMIPLTLLMIRRYGNWMTGSNERLSKVANPTSFLSIIPSFVGASLAVSCGWREPAVAFFAVGFTHWVVVFITLYQQLPSMTSLTDELHPVYFLFLAIPFQGSTTWRLIQGGVPDDFSKGLFWLGCFLYLILLSMARKFIGVKFSLAWWAYTFPMTAAGIASIGYANGVTTGFTQALAFALSIISSVAVVLILGMTILLTWQRKLFGNDVAIAITSGKAGARPQRKGLKDVLKRHTVINVLYEPESKNAAD</sequence>
<accession>A0A1Y1HNT1</accession>
<dbReference type="PANTHER" id="PTHR31269">
    <property type="entry name" value="S-TYPE ANION CHANNEL SLAH3"/>
    <property type="match status" value="1"/>
</dbReference>
<dbReference type="Gene3D" id="1.50.10.150">
    <property type="entry name" value="Voltage-dependent anion channel"/>
    <property type="match status" value="1"/>
</dbReference>
<dbReference type="GO" id="GO:0012505">
    <property type="term" value="C:endomembrane system"/>
    <property type="evidence" value="ECO:0007669"/>
    <property type="project" value="UniProtKB-SubCell"/>
</dbReference>
<organism evidence="11 12">
    <name type="scientific">Klebsormidium nitens</name>
    <name type="common">Green alga</name>
    <name type="synonym">Ulothrix nitens</name>
    <dbReference type="NCBI Taxonomy" id="105231"/>
    <lineage>
        <taxon>Eukaryota</taxon>
        <taxon>Viridiplantae</taxon>
        <taxon>Streptophyta</taxon>
        <taxon>Klebsormidiophyceae</taxon>
        <taxon>Klebsormidiales</taxon>
        <taxon>Klebsormidiaceae</taxon>
        <taxon>Klebsormidium</taxon>
    </lineage>
</organism>
<evidence type="ECO:0000256" key="8">
    <source>
        <dbReference type="ARBA" id="ARBA00023065"/>
    </source>
</evidence>
<dbReference type="OrthoDB" id="1099at2759"/>
<feature type="transmembrane region" description="Helical" evidence="10">
    <location>
        <begin position="192"/>
        <end position="211"/>
    </location>
</feature>
<dbReference type="PANTHER" id="PTHR31269:SF2">
    <property type="entry name" value="S-TYPE ANION CHANNEL SLAH3"/>
    <property type="match status" value="1"/>
</dbReference>
<dbReference type="CDD" id="cd09323">
    <property type="entry name" value="TDT_SLAC1_like"/>
    <property type="match status" value="1"/>
</dbReference>
<dbReference type="InterPro" id="IPR038665">
    <property type="entry name" value="Voltage-dep_anion_channel_sf"/>
</dbReference>
<dbReference type="InterPro" id="IPR030183">
    <property type="entry name" value="SLAC/SLAH"/>
</dbReference>
<name>A0A1Y1HNT1_KLENI</name>
<dbReference type="InterPro" id="IPR004695">
    <property type="entry name" value="SLAC1/Mae1/Ssu1/TehA"/>
</dbReference>
<evidence type="ECO:0000256" key="5">
    <source>
        <dbReference type="ARBA" id="ARBA00022475"/>
    </source>
</evidence>
<feature type="transmembrane region" description="Helical" evidence="10">
    <location>
        <begin position="110"/>
        <end position="133"/>
    </location>
</feature>
<feature type="transmembrane region" description="Helical" evidence="10">
    <location>
        <begin position="279"/>
        <end position="299"/>
    </location>
</feature>
<feature type="transmembrane region" description="Helical" evidence="10">
    <location>
        <begin position="398"/>
        <end position="420"/>
    </location>
</feature>
<dbReference type="GO" id="GO:0006873">
    <property type="term" value="P:intracellular monoatomic ion homeostasis"/>
    <property type="evidence" value="ECO:0007669"/>
    <property type="project" value="InterPro"/>
</dbReference>
<keyword evidence="5" id="KW-1003">Cell membrane</keyword>
<evidence type="ECO:0000256" key="9">
    <source>
        <dbReference type="ARBA" id="ARBA00023136"/>
    </source>
</evidence>
<dbReference type="OMA" id="YGQWMFG"/>
<keyword evidence="12" id="KW-1185">Reference proteome</keyword>
<keyword evidence="6 10" id="KW-0812">Transmembrane</keyword>
<dbReference type="SMR" id="A0A1Y1HNT1"/>
<keyword evidence="7 10" id="KW-1133">Transmembrane helix</keyword>
<dbReference type="AlphaFoldDB" id="A0A1Y1HNT1"/>
<evidence type="ECO:0000256" key="10">
    <source>
        <dbReference type="SAM" id="Phobius"/>
    </source>
</evidence>
<evidence type="ECO:0000256" key="3">
    <source>
        <dbReference type="ARBA" id="ARBA00007808"/>
    </source>
</evidence>
<reference evidence="11 12" key="1">
    <citation type="journal article" date="2014" name="Nat. Commun.">
        <title>Klebsormidium flaccidum genome reveals primary factors for plant terrestrial adaptation.</title>
        <authorList>
            <person name="Hori K."/>
            <person name="Maruyama F."/>
            <person name="Fujisawa T."/>
            <person name="Togashi T."/>
            <person name="Yamamoto N."/>
            <person name="Seo M."/>
            <person name="Sato S."/>
            <person name="Yamada T."/>
            <person name="Mori H."/>
            <person name="Tajima N."/>
            <person name="Moriyama T."/>
            <person name="Ikeuchi M."/>
            <person name="Watanabe M."/>
            <person name="Wada H."/>
            <person name="Kobayashi K."/>
            <person name="Saito M."/>
            <person name="Masuda T."/>
            <person name="Sasaki-Sekimoto Y."/>
            <person name="Mashiguchi K."/>
            <person name="Awai K."/>
            <person name="Shimojima M."/>
            <person name="Masuda S."/>
            <person name="Iwai M."/>
            <person name="Nobusawa T."/>
            <person name="Narise T."/>
            <person name="Kondo S."/>
            <person name="Saito H."/>
            <person name="Sato R."/>
            <person name="Murakawa M."/>
            <person name="Ihara Y."/>
            <person name="Oshima-Yamada Y."/>
            <person name="Ohtaka K."/>
            <person name="Satoh M."/>
            <person name="Sonobe K."/>
            <person name="Ishii M."/>
            <person name="Ohtani R."/>
            <person name="Kanamori-Sato M."/>
            <person name="Honoki R."/>
            <person name="Miyazaki D."/>
            <person name="Mochizuki H."/>
            <person name="Umetsu J."/>
            <person name="Higashi K."/>
            <person name="Shibata D."/>
            <person name="Kamiya Y."/>
            <person name="Sato N."/>
            <person name="Nakamura Y."/>
            <person name="Tabata S."/>
            <person name="Ida S."/>
            <person name="Kurokawa K."/>
            <person name="Ohta H."/>
        </authorList>
    </citation>
    <scope>NUCLEOTIDE SEQUENCE [LARGE SCALE GENOMIC DNA]</scope>
    <source>
        <strain evidence="11 12">NIES-2285</strain>
    </source>
</reference>
<evidence type="ECO:0000256" key="1">
    <source>
        <dbReference type="ARBA" id="ARBA00004127"/>
    </source>
</evidence>
<dbReference type="EMBL" id="DF236959">
    <property type="protein sequence ID" value="GAQ78266.1"/>
    <property type="molecule type" value="Genomic_DNA"/>
</dbReference>
<evidence type="ECO:0000256" key="6">
    <source>
        <dbReference type="ARBA" id="ARBA00022692"/>
    </source>
</evidence>
<comment type="subcellular location">
    <subcellularLocation>
        <location evidence="2">Cell membrane</location>
    </subcellularLocation>
    <subcellularLocation>
        <location evidence="1">Endomembrane system</location>
        <topology evidence="1">Multi-pass membrane protein</topology>
    </subcellularLocation>
</comment>
<dbReference type="STRING" id="105231.A0A1Y1HNT1"/>
<feature type="transmembrane region" description="Helical" evidence="10">
    <location>
        <begin position="342"/>
        <end position="360"/>
    </location>
</feature>
<evidence type="ECO:0000256" key="7">
    <source>
        <dbReference type="ARBA" id="ARBA00022989"/>
    </source>
</evidence>
<keyword evidence="8" id="KW-0406">Ion transport</keyword>
<evidence type="ECO:0000256" key="2">
    <source>
        <dbReference type="ARBA" id="ARBA00004236"/>
    </source>
</evidence>
<keyword evidence="4" id="KW-0813">Transport</keyword>
<feature type="transmembrane region" description="Helical" evidence="10">
    <location>
        <begin position="153"/>
        <end position="171"/>
    </location>
</feature>
<gene>
    <name evidence="11" type="ORF">KFL_000100320</name>
</gene>
<dbReference type="Pfam" id="PF03595">
    <property type="entry name" value="SLAC1"/>
    <property type="match status" value="1"/>
</dbReference>
<comment type="similarity">
    <text evidence="3">Belongs to the SLAC1 S-type anion channel family.</text>
</comment>
<evidence type="ECO:0000313" key="11">
    <source>
        <dbReference type="EMBL" id="GAQ78266.1"/>
    </source>
</evidence>
<evidence type="ECO:0000256" key="4">
    <source>
        <dbReference type="ARBA" id="ARBA00022448"/>
    </source>
</evidence>
<dbReference type="Proteomes" id="UP000054558">
    <property type="component" value="Unassembled WGS sequence"/>
</dbReference>
<proteinExistence type="inferred from homology"/>
<dbReference type="GO" id="GO:0008308">
    <property type="term" value="F:voltage-gated monoatomic anion channel activity"/>
    <property type="evidence" value="ECO:0007669"/>
    <property type="project" value="InterPro"/>
</dbReference>